<name>A0A430QD28_SCHBO</name>
<sequence length="68" mass="8098">MGNDSERTYLGNIRLSNDGVKILDLQNLPIFEKYTLTQSTIDFLKKPTFDIWHWEPNEVRIFKSIYYA</sequence>
<protein>
    <submittedName>
        <fullName evidence="1">Uncharacterized protein</fullName>
    </submittedName>
</protein>
<dbReference type="Proteomes" id="UP000290809">
    <property type="component" value="Unassembled WGS sequence"/>
</dbReference>
<keyword evidence="2" id="KW-1185">Reference proteome</keyword>
<organism evidence="1 2">
    <name type="scientific">Schistosoma bovis</name>
    <name type="common">Blood fluke</name>
    <dbReference type="NCBI Taxonomy" id="6184"/>
    <lineage>
        <taxon>Eukaryota</taxon>
        <taxon>Metazoa</taxon>
        <taxon>Spiralia</taxon>
        <taxon>Lophotrochozoa</taxon>
        <taxon>Platyhelminthes</taxon>
        <taxon>Trematoda</taxon>
        <taxon>Digenea</taxon>
        <taxon>Strigeidida</taxon>
        <taxon>Schistosomatoidea</taxon>
        <taxon>Schistosomatidae</taxon>
        <taxon>Schistosoma</taxon>
    </lineage>
</organism>
<dbReference type="STRING" id="6184.A0A430QD28"/>
<accession>A0A430QD28</accession>
<evidence type="ECO:0000313" key="2">
    <source>
        <dbReference type="Proteomes" id="UP000290809"/>
    </source>
</evidence>
<gene>
    <name evidence="1" type="ORF">DC041_0010482</name>
</gene>
<comment type="caution">
    <text evidence="1">The sequence shown here is derived from an EMBL/GenBank/DDBJ whole genome shotgun (WGS) entry which is preliminary data.</text>
</comment>
<evidence type="ECO:0000313" key="1">
    <source>
        <dbReference type="EMBL" id="RTG85426.1"/>
    </source>
</evidence>
<dbReference type="AlphaFoldDB" id="A0A430QD28"/>
<reference evidence="1 2" key="1">
    <citation type="journal article" date="2019" name="PLoS Pathog.">
        <title>Genome sequence of the bovine parasite Schistosoma bovis Tanzania.</title>
        <authorList>
            <person name="Oey H."/>
            <person name="Zakrzewski M."/>
            <person name="Gobert G."/>
            <person name="Gravermann K."/>
            <person name="Stoye J."/>
            <person name="Jones M."/>
            <person name="Mcmanus D."/>
            <person name="Krause L."/>
        </authorList>
    </citation>
    <scope>NUCLEOTIDE SEQUENCE [LARGE SCALE GENOMIC DNA]</scope>
    <source>
        <strain evidence="1 2">TAN1997</strain>
    </source>
</reference>
<proteinExistence type="predicted"/>
<dbReference type="EMBL" id="QMKO01001976">
    <property type="protein sequence ID" value="RTG85426.1"/>
    <property type="molecule type" value="Genomic_DNA"/>
</dbReference>